<evidence type="ECO:0000313" key="1">
    <source>
        <dbReference type="EMBL" id="VEP15443.1"/>
    </source>
</evidence>
<organism evidence="1 2">
    <name type="scientific">Hyella patelloides LEGE 07179</name>
    <dbReference type="NCBI Taxonomy" id="945734"/>
    <lineage>
        <taxon>Bacteria</taxon>
        <taxon>Bacillati</taxon>
        <taxon>Cyanobacteriota</taxon>
        <taxon>Cyanophyceae</taxon>
        <taxon>Pleurocapsales</taxon>
        <taxon>Hyellaceae</taxon>
        <taxon>Hyella</taxon>
    </lineage>
</organism>
<keyword evidence="2" id="KW-1185">Reference proteome</keyword>
<dbReference type="EMBL" id="CAACVJ010000263">
    <property type="protein sequence ID" value="VEP15443.1"/>
    <property type="molecule type" value="Genomic_DNA"/>
</dbReference>
<reference evidence="1 2" key="1">
    <citation type="submission" date="2019-01" db="EMBL/GenBank/DDBJ databases">
        <authorList>
            <person name="Brito A."/>
        </authorList>
    </citation>
    <scope>NUCLEOTIDE SEQUENCE [LARGE SCALE GENOMIC DNA]</scope>
    <source>
        <strain evidence="1">1</strain>
    </source>
</reference>
<accession>A0A563VW15</accession>
<gene>
    <name evidence="1" type="ORF">H1P_3350008</name>
</gene>
<proteinExistence type="predicted"/>
<sequence>MANKYQVVGTLDIDGERPITQK</sequence>
<dbReference type="Proteomes" id="UP000320055">
    <property type="component" value="Unassembled WGS sequence"/>
</dbReference>
<name>A0A563VW15_9CYAN</name>
<evidence type="ECO:0000313" key="2">
    <source>
        <dbReference type="Proteomes" id="UP000320055"/>
    </source>
</evidence>
<protein>
    <submittedName>
        <fullName evidence="1">Uncharacterized protein</fullName>
    </submittedName>
</protein>
<dbReference type="AlphaFoldDB" id="A0A563VW15"/>